<organism evidence="1 2">
    <name type="scientific">Polarella glacialis</name>
    <name type="common">Dinoflagellate</name>
    <dbReference type="NCBI Taxonomy" id="89957"/>
    <lineage>
        <taxon>Eukaryota</taxon>
        <taxon>Sar</taxon>
        <taxon>Alveolata</taxon>
        <taxon>Dinophyceae</taxon>
        <taxon>Suessiales</taxon>
        <taxon>Suessiaceae</taxon>
        <taxon>Polarella</taxon>
    </lineage>
</organism>
<dbReference type="EMBL" id="CAJNNV010031171">
    <property type="protein sequence ID" value="CAE8634886.1"/>
    <property type="molecule type" value="Genomic_DNA"/>
</dbReference>
<comment type="caution">
    <text evidence="1">The sequence shown here is derived from an EMBL/GenBank/DDBJ whole genome shotgun (WGS) entry which is preliminary data.</text>
</comment>
<evidence type="ECO:0000313" key="2">
    <source>
        <dbReference type="Proteomes" id="UP000654075"/>
    </source>
</evidence>
<dbReference type="AlphaFoldDB" id="A0A813H9T4"/>
<accession>A0A813H9T4</accession>
<protein>
    <submittedName>
        <fullName evidence="1">Uncharacterized protein</fullName>
    </submittedName>
</protein>
<feature type="non-terminal residue" evidence="1">
    <location>
        <position position="133"/>
    </location>
</feature>
<keyword evidence="2" id="KW-1185">Reference proteome</keyword>
<gene>
    <name evidence="1" type="ORF">PGLA1383_LOCUS50506</name>
</gene>
<proteinExistence type="predicted"/>
<evidence type="ECO:0000313" key="1">
    <source>
        <dbReference type="EMBL" id="CAE8634886.1"/>
    </source>
</evidence>
<dbReference type="Proteomes" id="UP000654075">
    <property type="component" value="Unassembled WGS sequence"/>
</dbReference>
<name>A0A813H9T4_POLGL</name>
<sequence>MDGLWEYLQKPEEFLWHLFPMILRPRAVLRPGPPKEQWVPRGSHSTGAATWLAFQDTAASTAGRWWIAGLRLTTRRRAALVMGPFRLREMTSKKADVLPELQDLRIVSTSRSEIWAFFRRGGSQQEVLGRILL</sequence>
<reference evidence="1" key="1">
    <citation type="submission" date="2021-02" db="EMBL/GenBank/DDBJ databases">
        <authorList>
            <person name="Dougan E. K."/>
            <person name="Rhodes N."/>
            <person name="Thang M."/>
            <person name="Chan C."/>
        </authorList>
    </citation>
    <scope>NUCLEOTIDE SEQUENCE</scope>
</reference>